<dbReference type="PROSITE" id="PS00478">
    <property type="entry name" value="LIM_DOMAIN_1"/>
    <property type="match status" value="1"/>
</dbReference>
<evidence type="ECO:0000313" key="9">
    <source>
        <dbReference type="Proteomes" id="UP000242814"/>
    </source>
</evidence>
<dbReference type="VEuPathDB" id="FungiDB:PADG_02794"/>
<feature type="compositionally biased region" description="Polar residues" evidence="5">
    <location>
        <begin position="303"/>
        <end position="312"/>
    </location>
</feature>
<feature type="region of interest" description="Disordered" evidence="5">
    <location>
        <begin position="205"/>
        <end position="239"/>
    </location>
</feature>
<feature type="region of interest" description="Disordered" evidence="5">
    <location>
        <begin position="271"/>
        <end position="611"/>
    </location>
</feature>
<gene>
    <name evidence="8" type="ORF">ACO22_01008</name>
</gene>
<dbReference type="CDD" id="cd09394">
    <property type="entry name" value="LIM1_Rga"/>
    <property type="match status" value="1"/>
</dbReference>
<dbReference type="SMART" id="SM00324">
    <property type="entry name" value="RhoGAP"/>
    <property type="match status" value="1"/>
</dbReference>
<dbReference type="PANTHER" id="PTHR23176:SF128">
    <property type="entry name" value="RHO GTPASE-ACTIVATING PROTEIN RGD1"/>
    <property type="match status" value="1"/>
</dbReference>
<dbReference type="GO" id="GO:0005096">
    <property type="term" value="F:GTPase activator activity"/>
    <property type="evidence" value="ECO:0007669"/>
    <property type="project" value="UniProtKB-KW"/>
</dbReference>
<feature type="compositionally biased region" description="Polar residues" evidence="5">
    <location>
        <begin position="158"/>
        <end position="174"/>
    </location>
</feature>
<evidence type="ECO:0000256" key="4">
    <source>
        <dbReference type="PROSITE-ProRule" id="PRU00125"/>
    </source>
</evidence>
<feature type="region of interest" description="Disordered" evidence="5">
    <location>
        <begin position="859"/>
        <end position="898"/>
    </location>
</feature>
<feature type="compositionally biased region" description="Basic and acidic residues" evidence="5">
    <location>
        <begin position="210"/>
        <end position="225"/>
    </location>
</feature>
<dbReference type="FunFam" id="2.10.110.10:FF:000044">
    <property type="entry name" value="Rho GTPase activator Rga"/>
    <property type="match status" value="1"/>
</dbReference>
<dbReference type="InterPro" id="IPR050729">
    <property type="entry name" value="Rho-GAP"/>
</dbReference>
<dbReference type="CDD" id="cd09395">
    <property type="entry name" value="LIM2_Rga"/>
    <property type="match status" value="1"/>
</dbReference>
<feature type="compositionally biased region" description="Basic and acidic residues" evidence="5">
    <location>
        <begin position="387"/>
        <end position="399"/>
    </location>
</feature>
<feature type="compositionally biased region" description="Polar residues" evidence="5">
    <location>
        <begin position="443"/>
        <end position="463"/>
    </location>
</feature>
<dbReference type="GO" id="GO:0007165">
    <property type="term" value="P:signal transduction"/>
    <property type="evidence" value="ECO:0007669"/>
    <property type="project" value="InterPro"/>
</dbReference>
<feature type="domain" description="LIM zinc-binding" evidence="6">
    <location>
        <begin position="19"/>
        <end position="81"/>
    </location>
</feature>
<feature type="compositionally biased region" description="Basic and acidic residues" evidence="5">
    <location>
        <begin position="579"/>
        <end position="592"/>
    </location>
</feature>
<evidence type="ECO:0000259" key="7">
    <source>
        <dbReference type="PROSITE" id="PS50238"/>
    </source>
</evidence>
<feature type="compositionally biased region" description="Polar residues" evidence="5">
    <location>
        <begin position="511"/>
        <end position="538"/>
    </location>
</feature>
<dbReference type="PROSITE" id="PS50238">
    <property type="entry name" value="RHOGAP"/>
    <property type="match status" value="1"/>
</dbReference>
<dbReference type="AlphaFoldDB" id="A0A1D2JN18"/>
<dbReference type="GO" id="GO:0005938">
    <property type="term" value="C:cell cortex"/>
    <property type="evidence" value="ECO:0007669"/>
    <property type="project" value="UniProtKB-ARBA"/>
</dbReference>
<evidence type="ECO:0000313" key="8">
    <source>
        <dbReference type="EMBL" id="ODH43664.1"/>
    </source>
</evidence>
<dbReference type="EMBL" id="LZYO01000022">
    <property type="protein sequence ID" value="ODH43664.1"/>
    <property type="molecule type" value="Genomic_DNA"/>
</dbReference>
<keyword evidence="1" id="KW-0343">GTPase activation</keyword>
<feature type="compositionally biased region" description="Basic and acidic residues" evidence="5">
    <location>
        <begin position="654"/>
        <end position="668"/>
    </location>
</feature>
<feature type="region of interest" description="Disordered" evidence="5">
    <location>
        <begin position="633"/>
        <end position="693"/>
    </location>
</feature>
<dbReference type="Pfam" id="PF00620">
    <property type="entry name" value="RhoGAP"/>
    <property type="match status" value="1"/>
</dbReference>
<reference evidence="8 9" key="1">
    <citation type="submission" date="2016-06" db="EMBL/GenBank/DDBJ databases">
        <authorList>
            <person name="Kjaerup R.B."/>
            <person name="Dalgaard T.S."/>
            <person name="Juul-Madsen H.R."/>
        </authorList>
    </citation>
    <scope>NUCLEOTIDE SEQUENCE [LARGE SCALE GENOMIC DNA]</scope>
    <source>
        <strain evidence="8 9">Pb300</strain>
    </source>
</reference>
<dbReference type="InterPro" id="IPR008936">
    <property type="entry name" value="Rho_GTPase_activation_prot"/>
</dbReference>
<keyword evidence="4" id="KW-0440">LIM domain</keyword>
<dbReference type="GO" id="GO:0046872">
    <property type="term" value="F:metal ion binding"/>
    <property type="evidence" value="ECO:0007669"/>
    <property type="project" value="UniProtKB-KW"/>
</dbReference>
<feature type="region of interest" description="Disordered" evidence="5">
    <location>
        <begin position="137"/>
        <end position="183"/>
    </location>
</feature>
<organism evidence="8 9">
    <name type="scientific">Paracoccidioides brasiliensis</name>
    <dbReference type="NCBI Taxonomy" id="121759"/>
    <lineage>
        <taxon>Eukaryota</taxon>
        <taxon>Fungi</taxon>
        <taxon>Dikarya</taxon>
        <taxon>Ascomycota</taxon>
        <taxon>Pezizomycotina</taxon>
        <taxon>Eurotiomycetes</taxon>
        <taxon>Eurotiomycetidae</taxon>
        <taxon>Onygenales</taxon>
        <taxon>Ajellomycetaceae</taxon>
        <taxon>Paracoccidioides</taxon>
    </lineage>
</organism>
<feature type="compositionally biased region" description="Basic residues" evidence="5">
    <location>
        <begin position="644"/>
        <end position="653"/>
    </location>
</feature>
<comment type="caution">
    <text evidence="8">The sequence shown here is derived from an EMBL/GenBank/DDBJ whole genome shotgun (WGS) entry which is preliminary data.</text>
</comment>
<keyword evidence="2 4" id="KW-0479">Metal-binding</keyword>
<dbReference type="SMART" id="SM00132">
    <property type="entry name" value="LIM"/>
    <property type="match status" value="2"/>
</dbReference>
<dbReference type="CDD" id="cd00159">
    <property type="entry name" value="RhoGAP"/>
    <property type="match status" value="1"/>
</dbReference>
<sequence>MESPTGQPDSPLDLDDVPFPCQGCGEILEEGKAFELANKRWHIDCFRCNTCGTFLDSEANLLLLGDGSLICNSCTYSCSSCGDKIEDLAILTGDQAFCATCFKCRNCKRKIENLRYARTSQGIFCMDCHESLMARRRKRTARQRQKVPNVQLDKSLPSLPTTIASSNGLSATSPSPLPDQYHELPAEVPSEMPVELPAEMPIELPTELPSRPRSEEQKSSGDDKNVGTPEPQPVNQDNLILPSSTYKLNRHSAISHKSDVSGGEEFLIPVAFDPAASETRSPQPPPSEASPVVPRESLGQRISGDSSRTQSTDVHEYLRDQSHPGTSSEQQSLYQNKRPADPGPHKFQESTTPSRASTLVSPPANNSNIRQQNILQSSSGPGADMSGRGDKFKLQDVPKGRRSRGGSENMSRPDLGLTATVTSPTHEETEDIVISPPPRDTARVTNQPSPAPELNNNTPSRFSQEPRMKENGSVEPARPGLQYPPKRGDSLEAKLHQSLQRKVVASAAPVNKSTPPTSSITNDAAPASSNFSSPQVDKSPTAKGLRVQEASVSKRVSDASVSTPSLHKRSGSGSVSKQKSADPRGHHSRNESVKTVYSDGHREPDIGASPRLRYSGVGDFSLEEDMARILGSHDSQNQESLLKRVSHSVRHGRSLSDKCARLSKEQKWPKSPSNGSNFVNDISSPIGSSPENRDELSWYKNELRRERQKIVEKDQKISALEASLNATANIKQVNTELREKRSTMVFLDAQKEIVLRELEVLTECIAAEKQSGAPLDLRRLSNSVLREFAESVQRLKDSFAPQIEELIQKRNTILEELTNLGRMKDKSFQEFEQLSLKNSQLAELNNQLVHQIQGIYRANTTSSSGESSRQVTNGLSISSHQKEKSVASLEGRENRASNDLLTSTSNTQSEEADQATVLQGPQVISIRKGQVRKFNWKKGSQNVAKGVTKGIKGAFNYAEGKYQKDGQFAETAPYGSAASQNGDDRSVRGQPQESTRQGFGFFGNSKVKPGIWTAQSNESSAALVEVSTNNSNGENCSTTYPFSLKCEHADFVFPEVLFGTDLEQRIEVEKCVIPGIVTRCIEEVELRGMDCEGIYRKSGGSSQVQMIREGFEKSSDYDISDPDLDIHAVTSTLKQYFRKLPTPLITYEVYDKLLDTWGVTPVSARVDLMRRSLLSLPTTHRDVLEFLIFHLRRVVEREKENLMTSLNVAVVFAPTILRPESLSREMSDVQKKNEALQFLVDNCQDIFMGMEE</sequence>
<feature type="compositionally biased region" description="Polar residues" evidence="5">
    <location>
        <begin position="349"/>
        <end position="380"/>
    </location>
</feature>
<name>A0A1D2JN18_PARBR</name>
<evidence type="ECO:0000256" key="1">
    <source>
        <dbReference type="ARBA" id="ARBA00022468"/>
    </source>
</evidence>
<dbReference type="InterPro" id="IPR001781">
    <property type="entry name" value="Znf_LIM"/>
</dbReference>
<dbReference type="SUPFAM" id="SSF48350">
    <property type="entry name" value="GTPase activation domain, GAP"/>
    <property type="match status" value="1"/>
</dbReference>
<feature type="compositionally biased region" description="Basic and acidic residues" evidence="5">
    <location>
        <begin position="880"/>
        <end position="896"/>
    </location>
</feature>
<evidence type="ECO:0000256" key="2">
    <source>
        <dbReference type="ARBA" id="ARBA00022723"/>
    </source>
</evidence>
<dbReference type="FunFam" id="1.10.555.10:FF:000043">
    <property type="entry name" value="Rho GTPase activator Rga"/>
    <property type="match status" value="1"/>
</dbReference>
<feature type="domain" description="Rho-GAP" evidence="7">
    <location>
        <begin position="1060"/>
        <end position="1247"/>
    </location>
</feature>
<protein>
    <recommendedName>
        <fullName evidence="10">Rho-GAP domain-containing protein</fullName>
    </recommendedName>
</protein>
<feature type="region of interest" description="Disordered" evidence="5">
    <location>
        <begin position="972"/>
        <end position="999"/>
    </location>
</feature>
<dbReference type="VEuPathDB" id="FungiDB:PABG_00384"/>
<evidence type="ECO:0000256" key="3">
    <source>
        <dbReference type="ARBA" id="ARBA00022833"/>
    </source>
</evidence>
<accession>A0A1D2JN18</accession>
<evidence type="ECO:0000256" key="5">
    <source>
        <dbReference type="SAM" id="MobiDB-lite"/>
    </source>
</evidence>
<dbReference type="Gene3D" id="1.10.555.10">
    <property type="entry name" value="Rho GTPase activation protein"/>
    <property type="match status" value="1"/>
</dbReference>
<dbReference type="PANTHER" id="PTHR23176">
    <property type="entry name" value="RHO/RAC/CDC GTPASE-ACTIVATING PROTEIN"/>
    <property type="match status" value="1"/>
</dbReference>
<feature type="compositionally biased region" description="Polar residues" evidence="5">
    <location>
        <begin position="323"/>
        <end position="335"/>
    </location>
</feature>
<feature type="compositionally biased region" description="Polar residues" evidence="5">
    <location>
        <begin position="859"/>
        <end position="879"/>
    </location>
</feature>
<evidence type="ECO:0008006" key="10">
    <source>
        <dbReference type="Google" id="ProtNLM"/>
    </source>
</evidence>
<dbReference type="PROSITE" id="PS50023">
    <property type="entry name" value="LIM_DOMAIN_2"/>
    <property type="match status" value="1"/>
</dbReference>
<feature type="compositionally biased region" description="Polar residues" evidence="5">
    <location>
        <begin position="559"/>
        <end position="578"/>
    </location>
</feature>
<proteinExistence type="predicted"/>
<feature type="compositionally biased region" description="Polar residues" evidence="5">
    <location>
        <begin position="671"/>
        <end position="690"/>
    </location>
</feature>
<feature type="compositionally biased region" description="Basic and acidic residues" evidence="5">
    <location>
        <begin position="338"/>
        <end position="348"/>
    </location>
</feature>
<dbReference type="Pfam" id="PF00412">
    <property type="entry name" value="LIM"/>
    <property type="match status" value="1"/>
</dbReference>
<dbReference type="InterPro" id="IPR000198">
    <property type="entry name" value="RhoGAP_dom"/>
</dbReference>
<dbReference type="Gene3D" id="2.10.110.10">
    <property type="entry name" value="Cysteine Rich Protein"/>
    <property type="match status" value="2"/>
</dbReference>
<feature type="compositionally biased region" description="Basic and acidic residues" evidence="5">
    <location>
        <begin position="313"/>
        <end position="322"/>
    </location>
</feature>
<feature type="compositionally biased region" description="Basic and acidic residues" evidence="5">
    <location>
        <begin position="486"/>
        <end position="495"/>
    </location>
</feature>
<evidence type="ECO:0000259" key="6">
    <source>
        <dbReference type="PROSITE" id="PS50023"/>
    </source>
</evidence>
<keyword evidence="3 4" id="KW-0862">Zinc</keyword>
<dbReference type="Proteomes" id="UP000242814">
    <property type="component" value="Unassembled WGS sequence"/>
</dbReference>